<organism evidence="1 2">
    <name type="scientific">Bradyrhizobium nanningense</name>
    <dbReference type="NCBI Taxonomy" id="1325118"/>
    <lineage>
        <taxon>Bacteria</taxon>
        <taxon>Pseudomonadati</taxon>
        <taxon>Pseudomonadota</taxon>
        <taxon>Alphaproteobacteria</taxon>
        <taxon>Hyphomicrobiales</taxon>
        <taxon>Nitrobacteraceae</taxon>
        <taxon>Bradyrhizobium</taxon>
    </lineage>
</organism>
<comment type="caution">
    <text evidence="1">The sequence shown here is derived from an EMBL/GenBank/DDBJ whole genome shotgun (WGS) entry which is preliminary data.</text>
</comment>
<dbReference type="RefSeq" id="WP_128916095.1">
    <property type="nucleotide sequence ID" value="NZ_LBJQ01000003.1"/>
</dbReference>
<evidence type="ECO:0000313" key="1">
    <source>
        <dbReference type="EMBL" id="RXH38640.1"/>
    </source>
</evidence>
<dbReference type="Proteomes" id="UP000289546">
    <property type="component" value="Unassembled WGS sequence"/>
</dbReference>
<reference evidence="1 2" key="1">
    <citation type="submission" date="2015-04" db="EMBL/GenBank/DDBJ databases">
        <title>Comparative genomics of rhizobia nodulating Arachis hypogaea in China.</title>
        <authorList>
            <person name="Li Y."/>
        </authorList>
    </citation>
    <scope>NUCLEOTIDE SEQUENCE [LARGE SCALE GENOMIC DNA]</scope>
    <source>
        <strain evidence="1 2">CCBAU 51757</strain>
    </source>
</reference>
<name>A0A4Q0SJA1_9BRAD</name>
<dbReference type="AlphaFoldDB" id="A0A4Q0SJA1"/>
<keyword evidence="2" id="KW-1185">Reference proteome</keyword>
<dbReference type="EMBL" id="LBJQ01000003">
    <property type="protein sequence ID" value="RXH38640.1"/>
    <property type="molecule type" value="Genomic_DNA"/>
</dbReference>
<gene>
    <name evidence="1" type="ORF">XH99_00735</name>
</gene>
<sequence>MQIDETGSLNPGVTFIDPMAASQSFTLGVGGVLSSASTREDKYGSYWDLDKLQTRTGNPCRPKGEQVVGSSLLLSELGISEWLIDSLRTRDYLPSSAGVKGDPFFKQDFLSYHIKFVVVSSGGVTPTWKLVRISTGNGGLPLVGAGRTRSHDLLLTFGPTFKAGAPNLAATSHAAQDFGIAVSNAARTGNRTFAPPR</sequence>
<accession>A0A4Q0SJA1</accession>
<evidence type="ECO:0000313" key="2">
    <source>
        <dbReference type="Proteomes" id="UP000289546"/>
    </source>
</evidence>
<proteinExistence type="predicted"/>
<protein>
    <submittedName>
        <fullName evidence="1">Uncharacterized protein</fullName>
    </submittedName>
</protein>